<dbReference type="Gene3D" id="1.25.40.10">
    <property type="entry name" value="Tetratricopeptide repeat domain"/>
    <property type="match status" value="1"/>
</dbReference>
<feature type="compositionally biased region" description="Basic and acidic residues" evidence="1">
    <location>
        <begin position="14"/>
        <end position="27"/>
    </location>
</feature>
<dbReference type="Proteomes" id="UP000002402">
    <property type="component" value="Chromosome"/>
</dbReference>
<reference evidence="2 3" key="1">
    <citation type="journal article" date="2006" name="Proc. Natl. Acad. Sci. U.S.A.">
        <title>Evolution of sensory complexity recorded in a myxobacterial genome.</title>
        <authorList>
            <person name="Goldman B.S."/>
            <person name="Nierman W.C."/>
            <person name="Kaiser D."/>
            <person name="Slater S.C."/>
            <person name="Durkin A.S."/>
            <person name="Eisen J.A."/>
            <person name="Ronning C.M."/>
            <person name="Barbazuk W.B."/>
            <person name="Blanchard M."/>
            <person name="Field C."/>
            <person name="Halling C."/>
            <person name="Hinkle G."/>
            <person name="Iartchuk O."/>
            <person name="Kim H.S."/>
            <person name="Mackenzie C."/>
            <person name="Madupu R."/>
            <person name="Miller N."/>
            <person name="Shvartsbeyn A."/>
            <person name="Sullivan S.A."/>
            <person name="Vaudin M."/>
            <person name="Wiegand R."/>
            <person name="Kaplan H.B."/>
        </authorList>
    </citation>
    <scope>NUCLEOTIDE SEQUENCE [LARGE SCALE GENOMIC DNA]</scope>
    <source>
        <strain evidence="3">DK1622</strain>
    </source>
</reference>
<keyword evidence="3" id="KW-1185">Reference proteome</keyword>
<feature type="region of interest" description="Disordered" evidence="1">
    <location>
        <begin position="1"/>
        <end position="34"/>
    </location>
</feature>
<gene>
    <name evidence="2" type="ordered locus">MXAN_2979</name>
</gene>
<dbReference type="AlphaFoldDB" id="Q1D835"/>
<accession>Q1D835</accession>
<proteinExistence type="predicted"/>
<dbReference type="Pfam" id="PF14559">
    <property type="entry name" value="TPR_19"/>
    <property type="match status" value="1"/>
</dbReference>
<sequence>MGTEIMPPQASLIPREEGGLAHGDRNGPRNGRIGSNFCRASRAPQGTALEQSYSASKSSNLLGIPARVFGNDKDGGRRGQGILARLQGRRGTSMMERARIHPHMPPSLLNKGLATVLSVASGLAWAGPPTVSSSYQGDSYGVVSLRMQGDQLVGVATGGPCGFEPDTEVLSGEFQDNVLVGQVLLCQLGPHCEPRVNQPALVVFNPDDGVMTALFRLKDGCRSPVLKNDSLLLLRPLSRDAEAVAPGRAASATAAVAASATADGANSSAAQVAAGLGRQGEVSPLEEGQRQLAAGNAGVAQRHFELALSKDPRSAAAVVGLGASQLMLNDVSRAVKTLEAGRGLGRADVHLWLAYAYQREGNRNRSRESLRKAFEQGWMPAGRAAEAVAEQALREDIETLMQQQRTRKRGPVRPSAGAGNTTP</sequence>
<dbReference type="eggNOG" id="COG0457">
    <property type="taxonomic scope" value="Bacteria"/>
</dbReference>
<dbReference type="EMBL" id="CP000113">
    <property type="protein sequence ID" value="ABF90800.1"/>
    <property type="molecule type" value="Genomic_DNA"/>
</dbReference>
<evidence type="ECO:0000313" key="3">
    <source>
        <dbReference type="Proteomes" id="UP000002402"/>
    </source>
</evidence>
<evidence type="ECO:0008006" key="4">
    <source>
        <dbReference type="Google" id="ProtNLM"/>
    </source>
</evidence>
<dbReference type="InterPro" id="IPR011990">
    <property type="entry name" value="TPR-like_helical_dom_sf"/>
</dbReference>
<dbReference type="SUPFAM" id="SSF48452">
    <property type="entry name" value="TPR-like"/>
    <property type="match status" value="1"/>
</dbReference>
<protein>
    <recommendedName>
        <fullName evidence="4">Tetratricopeptide repeat protein</fullName>
    </recommendedName>
</protein>
<dbReference type="EnsemblBacteria" id="ABF90800">
    <property type="protein sequence ID" value="ABF90800"/>
    <property type="gene ID" value="MXAN_2979"/>
</dbReference>
<organism evidence="2 3">
    <name type="scientific">Myxococcus xanthus (strain DK1622)</name>
    <dbReference type="NCBI Taxonomy" id="246197"/>
    <lineage>
        <taxon>Bacteria</taxon>
        <taxon>Pseudomonadati</taxon>
        <taxon>Myxococcota</taxon>
        <taxon>Myxococcia</taxon>
        <taxon>Myxococcales</taxon>
        <taxon>Cystobacterineae</taxon>
        <taxon>Myxococcaceae</taxon>
        <taxon>Myxococcus</taxon>
    </lineage>
</organism>
<dbReference type="STRING" id="246197.MXAN_2979"/>
<dbReference type="KEGG" id="mxa:MXAN_2979"/>
<feature type="region of interest" description="Disordered" evidence="1">
    <location>
        <begin position="401"/>
        <end position="423"/>
    </location>
</feature>
<dbReference type="HOGENOM" id="CLU_648636_0_0_7"/>
<name>Q1D835_MYXXD</name>
<evidence type="ECO:0000256" key="1">
    <source>
        <dbReference type="SAM" id="MobiDB-lite"/>
    </source>
</evidence>
<evidence type="ECO:0000313" key="2">
    <source>
        <dbReference type="EMBL" id="ABF90800.1"/>
    </source>
</evidence>